<name>A0A1W6ZSH6_9HYPH</name>
<reference evidence="1 2" key="1">
    <citation type="submission" date="2017-05" db="EMBL/GenBank/DDBJ databases">
        <title>Full genome sequence of Pseudorhodoplanes sinuspersici.</title>
        <authorList>
            <person name="Dastgheib S.M.M."/>
            <person name="Shavandi M."/>
            <person name="Tirandaz H."/>
        </authorList>
    </citation>
    <scope>NUCLEOTIDE SEQUENCE [LARGE SCALE GENOMIC DNA]</scope>
    <source>
        <strain evidence="1 2">RIPI110</strain>
    </source>
</reference>
<dbReference type="STRING" id="1235591.CAK95_15340"/>
<evidence type="ECO:0000313" key="2">
    <source>
        <dbReference type="Proteomes" id="UP000194137"/>
    </source>
</evidence>
<dbReference type="RefSeq" id="WP_086088689.1">
    <property type="nucleotide sequence ID" value="NZ_CP021112.1"/>
</dbReference>
<evidence type="ECO:0000313" key="1">
    <source>
        <dbReference type="EMBL" id="ARQ00293.1"/>
    </source>
</evidence>
<dbReference type="EMBL" id="CP021112">
    <property type="protein sequence ID" value="ARQ00293.1"/>
    <property type="molecule type" value="Genomic_DNA"/>
</dbReference>
<sequence length="131" mass="14912">MTLRTVIFAAATLLMALVPASARQLAVGAAAGFIEPPGYRAVPVYVWPNGGRWTPVDTTMGYPFREPIYSTPRGYRYVYVRGYYWKRVPNPYAPRVYKRVVKASYAKPRRRGGPCITDIGNGRYQFCSRFY</sequence>
<dbReference type="Proteomes" id="UP000194137">
    <property type="component" value="Chromosome"/>
</dbReference>
<gene>
    <name evidence="1" type="ORF">CAK95_15340</name>
</gene>
<keyword evidence="2" id="KW-1185">Reference proteome</keyword>
<proteinExistence type="predicted"/>
<accession>A0A1W6ZSH6</accession>
<dbReference type="AlphaFoldDB" id="A0A1W6ZSH6"/>
<protein>
    <submittedName>
        <fullName evidence="1">Uncharacterized protein</fullName>
    </submittedName>
</protein>
<organism evidence="1 2">
    <name type="scientific">Pseudorhodoplanes sinuspersici</name>
    <dbReference type="NCBI Taxonomy" id="1235591"/>
    <lineage>
        <taxon>Bacteria</taxon>
        <taxon>Pseudomonadati</taxon>
        <taxon>Pseudomonadota</taxon>
        <taxon>Alphaproteobacteria</taxon>
        <taxon>Hyphomicrobiales</taxon>
        <taxon>Pseudorhodoplanes</taxon>
    </lineage>
</organism>
<dbReference type="KEGG" id="psin:CAK95_15340"/>